<dbReference type="SUPFAM" id="SSF49265">
    <property type="entry name" value="Fibronectin type III"/>
    <property type="match status" value="1"/>
</dbReference>
<proteinExistence type="predicted"/>
<evidence type="ECO:0000256" key="1">
    <source>
        <dbReference type="SAM" id="MobiDB-lite"/>
    </source>
</evidence>
<dbReference type="InterPro" id="IPR036116">
    <property type="entry name" value="FN3_sf"/>
</dbReference>
<dbReference type="EMBL" id="VSSQ01009650">
    <property type="protein sequence ID" value="MPM42230.1"/>
    <property type="molecule type" value="Genomic_DNA"/>
</dbReference>
<feature type="region of interest" description="Disordered" evidence="1">
    <location>
        <begin position="243"/>
        <end position="275"/>
    </location>
</feature>
<name>A0A644ZMS2_9ZZZZ</name>
<accession>A0A644ZMS2</accession>
<dbReference type="CDD" id="cd00063">
    <property type="entry name" value="FN3"/>
    <property type="match status" value="1"/>
</dbReference>
<gene>
    <name evidence="2" type="ORF">SDC9_88895</name>
</gene>
<evidence type="ECO:0000313" key="2">
    <source>
        <dbReference type="EMBL" id="MPM42230.1"/>
    </source>
</evidence>
<organism evidence="2">
    <name type="scientific">bioreactor metagenome</name>
    <dbReference type="NCBI Taxonomy" id="1076179"/>
    <lineage>
        <taxon>unclassified sequences</taxon>
        <taxon>metagenomes</taxon>
        <taxon>ecological metagenomes</taxon>
    </lineage>
</organism>
<reference evidence="2" key="1">
    <citation type="submission" date="2019-08" db="EMBL/GenBank/DDBJ databases">
        <authorList>
            <person name="Kucharzyk K."/>
            <person name="Murdoch R.W."/>
            <person name="Higgins S."/>
            <person name="Loffler F."/>
        </authorList>
    </citation>
    <scope>NUCLEOTIDE SEQUENCE</scope>
</reference>
<dbReference type="AlphaFoldDB" id="A0A644ZMS2"/>
<dbReference type="InterPro" id="IPR003961">
    <property type="entry name" value="FN3_dom"/>
</dbReference>
<sequence>MTEVTQFDHPITLVLSYADSILTGMKEETLRLKWWSGTAWEELDNCQLDTGVKTLTCQTSHFSTFAVIGELNPVTPTPAPGGTGSSDSSGGSSSGGGSASSVCNATRPSGAADLFQINRTGSVADLYVSPAGNPYTRYMVAYGSNLRTDQYTAFFDYRNASGVMVFEIADLDPNSQYTFKVQVLNECQFGDWSNSLTIARARANSQQIFYKGFTSQLNLKATAAVSTLTNIFYRRTVETSPAESAPIQNTLPRDSQSQVTGPAVQETQGSAQQPLAPVVNNSATQVGAKSFSSKVSNWVRSLFSF</sequence>
<dbReference type="Gene3D" id="2.60.40.10">
    <property type="entry name" value="Immunoglobulins"/>
    <property type="match status" value="1"/>
</dbReference>
<evidence type="ECO:0008006" key="3">
    <source>
        <dbReference type="Google" id="ProtNLM"/>
    </source>
</evidence>
<dbReference type="InterPro" id="IPR013783">
    <property type="entry name" value="Ig-like_fold"/>
</dbReference>
<feature type="region of interest" description="Disordered" evidence="1">
    <location>
        <begin position="73"/>
        <end position="104"/>
    </location>
</feature>
<protein>
    <recommendedName>
        <fullName evidence="3">Fibronectin type-III domain-containing protein</fullName>
    </recommendedName>
</protein>
<comment type="caution">
    <text evidence="2">The sequence shown here is derived from an EMBL/GenBank/DDBJ whole genome shotgun (WGS) entry which is preliminary data.</text>
</comment>